<reference evidence="6 7" key="1">
    <citation type="submission" date="2024-01" db="EMBL/GenBank/DDBJ databases">
        <authorList>
            <person name="Waweru B."/>
        </authorList>
    </citation>
    <scope>NUCLEOTIDE SEQUENCE [LARGE SCALE GENOMIC DNA]</scope>
</reference>
<evidence type="ECO:0000313" key="7">
    <source>
        <dbReference type="Proteomes" id="UP001314170"/>
    </source>
</evidence>
<dbReference type="PANTHER" id="PTHR31060:SF31">
    <property type="entry name" value="BTB_POZ DOMAIN PROTEIN"/>
    <property type="match status" value="1"/>
</dbReference>
<sequence length="395" mass="43877">MSTVNVAAKTLVSVASKVKLEHSEKWRPSDHLRFMVMLMTWVTVWVLRVLMDHFPFPMTLSPHYLLNSFSSIGSSFPLALPSSSTSTPAVDLIFQDDIDGPSVQALGRALTHVLALMNEIPATSRKYQFAMAMADKIMDGNFRDGHMELAEVNRTALSSAFARTLSLLYRAVQNPQASDDSSNWTSRVIRSLPLGSYIASYVNGMSYCLSAVIRTVGSGMWQLEKRRPRGGGFEEVDDVVAEKLAQELLWITNKLRDYGAVDEALLQWSYASGLASLALTVNNRVQGYIVKISAILIGDLTGDTVISSQVKFGLLALWLPLFCHANNGLAYPYLSSFEKIELERAMDEVISALPAMDQEVILTNWVQDFAVTASEWPNLQASYDRWCQSTRELAT</sequence>
<dbReference type="Pfam" id="PF25553">
    <property type="entry name" value="BTB-POZ_ANK-like"/>
    <property type="match status" value="1"/>
</dbReference>
<comment type="pathway">
    <text evidence="2">Protein modification; protein ubiquitination.</text>
</comment>
<dbReference type="InterPro" id="IPR038920">
    <property type="entry name" value="At3g05675-like"/>
</dbReference>
<dbReference type="EMBL" id="CAWUPB010001108">
    <property type="protein sequence ID" value="CAK7338019.1"/>
    <property type="molecule type" value="Genomic_DNA"/>
</dbReference>
<evidence type="ECO:0000313" key="6">
    <source>
        <dbReference type="EMBL" id="CAK7338019.1"/>
    </source>
</evidence>
<evidence type="ECO:0000256" key="1">
    <source>
        <dbReference type="ARBA" id="ARBA00002668"/>
    </source>
</evidence>
<comment type="function">
    <text evidence="1">May act as a substrate-specific adapter of an E3 ubiquitin-protein ligase complex (CUL3-RBX1-BTB) which mediates the ubiquitination and subsequent proteasomal degradation of target proteins.</text>
</comment>
<evidence type="ECO:0000256" key="2">
    <source>
        <dbReference type="ARBA" id="ARBA00004906"/>
    </source>
</evidence>
<evidence type="ECO:0000259" key="5">
    <source>
        <dbReference type="Pfam" id="PF25553"/>
    </source>
</evidence>
<proteinExistence type="predicted"/>
<dbReference type="InterPro" id="IPR058039">
    <property type="entry name" value="At3g05675-like_ankyrin"/>
</dbReference>
<keyword evidence="4" id="KW-0812">Transmembrane</keyword>
<name>A0AAV1RRW2_9ROSI</name>
<evidence type="ECO:0000256" key="3">
    <source>
        <dbReference type="ARBA" id="ARBA00022786"/>
    </source>
</evidence>
<dbReference type="Proteomes" id="UP001314170">
    <property type="component" value="Unassembled WGS sequence"/>
</dbReference>
<protein>
    <recommendedName>
        <fullName evidence="5">At3g05675-like ankyrin-like domain-containing protein</fullName>
    </recommendedName>
</protein>
<organism evidence="6 7">
    <name type="scientific">Dovyalis caffra</name>
    <dbReference type="NCBI Taxonomy" id="77055"/>
    <lineage>
        <taxon>Eukaryota</taxon>
        <taxon>Viridiplantae</taxon>
        <taxon>Streptophyta</taxon>
        <taxon>Embryophyta</taxon>
        <taxon>Tracheophyta</taxon>
        <taxon>Spermatophyta</taxon>
        <taxon>Magnoliopsida</taxon>
        <taxon>eudicotyledons</taxon>
        <taxon>Gunneridae</taxon>
        <taxon>Pentapetalae</taxon>
        <taxon>rosids</taxon>
        <taxon>fabids</taxon>
        <taxon>Malpighiales</taxon>
        <taxon>Salicaceae</taxon>
        <taxon>Flacourtieae</taxon>
        <taxon>Dovyalis</taxon>
    </lineage>
</organism>
<keyword evidence="4" id="KW-1133">Transmembrane helix</keyword>
<evidence type="ECO:0000256" key="4">
    <source>
        <dbReference type="SAM" id="Phobius"/>
    </source>
</evidence>
<keyword evidence="7" id="KW-1185">Reference proteome</keyword>
<feature type="transmembrane region" description="Helical" evidence="4">
    <location>
        <begin position="32"/>
        <end position="51"/>
    </location>
</feature>
<gene>
    <name evidence="6" type="ORF">DCAF_LOCUS13060</name>
</gene>
<dbReference type="AlphaFoldDB" id="A0AAV1RRW2"/>
<feature type="domain" description="At3g05675-like ankyrin-like" evidence="5">
    <location>
        <begin position="245"/>
        <end position="387"/>
    </location>
</feature>
<comment type="caution">
    <text evidence="6">The sequence shown here is derived from an EMBL/GenBank/DDBJ whole genome shotgun (WGS) entry which is preliminary data.</text>
</comment>
<keyword evidence="3" id="KW-0833">Ubl conjugation pathway</keyword>
<accession>A0AAV1RRW2</accession>
<dbReference type="PANTHER" id="PTHR31060">
    <property type="entry name" value="OSJNBA0011J08.25 PROTEIN-RELATED"/>
    <property type="match status" value="1"/>
</dbReference>
<keyword evidence="4" id="KW-0472">Membrane</keyword>